<keyword evidence="8" id="KW-0804">Transcription</keyword>
<evidence type="ECO:0000256" key="9">
    <source>
        <dbReference type="ARBA" id="ARBA00024867"/>
    </source>
</evidence>
<evidence type="ECO:0000256" key="3">
    <source>
        <dbReference type="ARBA" id="ARBA00022490"/>
    </source>
</evidence>
<feature type="modified residue" description="4-aspartylphosphate" evidence="10">
    <location>
        <position position="55"/>
    </location>
</feature>
<keyword evidence="14" id="KW-1185">Reference proteome</keyword>
<accession>A0A8J8MKN9</accession>
<evidence type="ECO:0000256" key="6">
    <source>
        <dbReference type="ARBA" id="ARBA00023015"/>
    </source>
</evidence>
<dbReference type="Pfam" id="PF00072">
    <property type="entry name" value="Response_reg"/>
    <property type="match status" value="1"/>
</dbReference>
<evidence type="ECO:0000313" key="14">
    <source>
        <dbReference type="Proteomes" id="UP000683246"/>
    </source>
</evidence>
<dbReference type="Gene3D" id="3.40.50.2300">
    <property type="match status" value="1"/>
</dbReference>
<comment type="subcellular location">
    <subcellularLocation>
        <location evidence="1">Cytoplasm</location>
    </subcellularLocation>
</comment>
<dbReference type="PANTHER" id="PTHR42713">
    <property type="entry name" value="HISTIDINE KINASE-RELATED"/>
    <property type="match status" value="1"/>
</dbReference>
<dbReference type="InterPro" id="IPR018060">
    <property type="entry name" value="HTH_AraC"/>
</dbReference>
<keyword evidence="6" id="KW-0805">Transcription regulation</keyword>
<name>A0A8J8MKN9_9FIRM</name>
<dbReference type="RefSeq" id="WP_212693861.1">
    <property type="nucleotide sequence ID" value="NZ_CP058649.1"/>
</dbReference>
<dbReference type="EMBL" id="CP058649">
    <property type="protein sequence ID" value="QUI23182.1"/>
    <property type="molecule type" value="Genomic_DNA"/>
</dbReference>
<dbReference type="PROSITE" id="PS50110">
    <property type="entry name" value="RESPONSE_REGULATORY"/>
    <property type="match status" value="1"/>
</dbReference>
<dbReference type="Gene3D" id="1.10.10.60">
    <property type="entry name" value="Homeodomain-like"/>
    <property type="match status" value="2"/>
</dbReference>
<dbReference type="CDD" id="cd17536">
    <property type="entry name" value="REC_YesN-like"/>
    <property type="match status" value="1"/>
</dbReference>
<dbReference type="Proteomes" id="UP000683246">
    <property type="component" value="Chromosome"/>
</dbReference>
<keyword evidence="7" id="KW-0238">DNA-binding</keyword>
<dbReference type="InterPro" id="IPR001789">
    <property type="entry name" value="Sig_transdc_resp-reg_receiver"/>
</dbReference>
<feature type="domain" description="HTH araC/xylS-type" evidence="11">
    <location>
        <begin position="418"/>
        <end position="516"/>
    </location>
</feature>
<evidence type="ECO:0000256" key="10">
    <source>
        <dbReference type="PROSITE-ProRule" id="PRU00169"/>
    </source>
</evidence>
<evidence type="ECO:0000256" key="8">
    <source>
        <dbReference type="ARBA" id="ARBA00023163"/>
    </source>
</evidence>
<dbReference type="SMART" id="SM00448">
    <property type="entry name" value="REC"/>
    <property type="match status" value="1"/>
</dbReference>
<dbReference type="GO" id="GO:0003700">
    <property type="term" value="F:DNA-binding transcription factor activity"/>
    <property type="evidence" value="ECO:0007669"/>
    <property type="project" value="InterPro"/>
</dbReference>
<dbReference type="GO" id="GO:0043565">
    <property type="term" value="F:sequence-specific DNA binding"/>
    <property type="evidence" value="ECO:0007669"/>
    <property type="project" value="InterPro"/>
</dbReference>
<reference evidence="13" key="1">
    <citation type="submission" date="2020-07" db="EMBL/GenBank/DDBJ databases">
        <title>Vallitalea pronyensis genome.</title>
        <authorList>
            <person name="Postec A."/>
        </authorList>
    </citation>
    <scope>NUCLEOTIDE SEQUENCE</scope>
    <source>
        <strain evidence="13">FatNI3</strain>
    </source>
</reference>
<dbReference type="AlphaFoldDB" id="A0A8J8MKN9"/>
<dbReference type="InterPro" id="IPR051552">
    <property type="entry name" value="HptR"/>
</dbReference>
<keyword evidence="4 10" id="KW-0597">Phosphoprotein</keyword>
<evidence type="ECO:0000313" key="13">
    <source>
        <dbReference type="EMBL" id="QUI23182.1"/>
    </source>
</evidence>
<evidence type="ECO:0000256" key="2">
    <source>
        <dbReference type="ARBA" id="ARBA00018672"/>
    </source>
</evidence>
<keyword evidence="5" id="KW-0902">Two-component regulatory system</keyword>
<gene>
    <name evidence="13" type="ORF">HZI73_13170</name>
</gene>
<comment type="function">
    <text evidence="9">May play the central regulatory role in sporulation. It may be an element of the effector pathway responsible for the activation of sporulation genes in response to nutritional stress. Spo0A may act in concert with spo0H (a sigma factor) to control the expression of some genes that are critical to the sporulation process.</text>
</comment>
<dbReference type="GO" id="GO:0005737">
    <property type="term" value="C:cytoplasm"/>
    <property type="evidence" value="ECO:0007669"/>
    <property type="project" value="UniProtKB-SubCell"/>
</dbReference>
<proteinExistence type="predicted"/>
<organism evidence="13 14">
    <name type="scientific">Vallitalea pronyensis</name>
    <dbReference type="NCBI Taxonomy" id="1348613"/>
    <lineage>
        <taxon>Bacteria</taxon>
        <taxon>Bacillati</taxon>
        <taxon>Bacillota</taxon>
        <taxon>Clostridia</taxon>
        <taxon>Lachnospirales</taxon>
        <taxon>Vallitaleaceae</taxon>
        <taxon>Vallitalea</taxon>
    </lineage>
</organism>
<evidence type="ECO:0000256" key="4">
    <source>
        <dbReference type="ARBA" id="ARBA00022553"/>
    </source>
</evidence>
<evidence type="ECO:0000259" key="12">
    <source>
        <dbReference type="PROSITE" id="PS50110"/>
    </source>
</evidence>
<dbReference type="PANTHER" id="PTHR42713:SF3">
    <property type="entry name" value="TRANSCRIPTIONAL REGULATORY PROTEIN HPTR"/>
    <property type="match status" value="1"/>
</dbReference>
<evidence type="ECO:0000256" key="7">
    <source>
        <dbReference type="ARBA" id="ARBA00023125"/>
    </source>
</evidence>
<dbReference type="SMART" id="SM00342">
    <property type="entry name" value="HTH_ARAC"/>
    <property type="match status" value="1"/>
</dbReference>
<evidence type="ECO:0000256" key="5">
    <source>
        <dbReference type="ARBA" id="ARBA00023012"/>
    </source>
</evidence>
<dbReference type="SUPFAM" id="SSF52172">
    <property type="entry name" value="CheY-like"/>
    <property type="match status" value="1"/>
</dbReference>
<dbReference type="Pfam" id="PF12833">
    <property type="entry name" value="HTH_18"/>
    <property type="match status" value="1"/>
</dbReference>
<dbReference type="InterPro" id="IPR009057">
    <property type="entry name" value="Homeodomain-like_sf"/>
</dbReference>
<dbReference type="InterPro" id="IPR011006">
    <property type="entry name" value="CheY-like_superfamily"/>
</dbReference>
<dbReference type="PRINTS" id="PR00032">
    <property type="entry name" value="HTHARAC"/>
</dbReference>
<dbReference type="GO" id="GO:0000160">
    <property type="term" value="P:phosphorelay signal transduction system"/>
    <property type="evidence" value="ECO:0007669"/>
    <property type="project" value="UniProtKB-KW"/>
</dbReference>
<dbReference type="PROSITE" id="PS01124">
    <property type="entry name" value="HTH_ARAC_FAMILY_2"/>
    <property type="match status" value="1"/>
</dbReference>
<sequence>MIKVMVIDDEAKIRKGLMGYIDWTSLDCDVVKDFENGRLAIDYLADHPVDLIISDIKMPGADGLEVSKFIHHHAPNTRIILYTGYSDFKYAQSAIAFGVADFIVKPSSMEEIIGILKKNIEKIKKQQEKERHLDTLENQLENVKEYKKQSYIKKFIVGEDVDRQTVKKALEAYNSNMESYCLLLYQIKRKKTILHHQTLQFINLSLNDFNQYTFTLNDSTYGTLVFFDKPSQKNPIRVLEAKCNEINDFVIHYIKGSIFIGLSDIHYSLEEAPVAYTEAQRCLDYSFYGDNPLILYHQLKNTQNNPTYVAYNLEKISQYLIKGDAAQSTTTITSMLKIMADNREPVDYIKSMGVAIYTVAMSVVKKHNLTFSDIFSEEEPYRAILEAECIDDLIDTLNDMVNTIIHYLSIGNNNYIIKQAMNYIHNHYNTPIKLQNIADHIHINSSYLSRLFKDKTKQTITQTLRDIRIEKAKALLKDYTNKTYDVASMVGFDDAAYFSYVFKKETGYSPSQYKNLNS</sequence>
<evidence type="ECO:0000259" key="11">
    <source>
        <dbReference type="PROSITE" id="PS01124"/>
    </source>
</evidence>
<dbReference type="KEGG" id="vpy:HZI73_13170"/>
<feature type="domain" description="Response regulatory" evidence="12">
    <location>
        <begin position="3"/>
        <end position="120"/>
    </location>
</feature>
<evidence type="ECO:0000256" key="1">
    <source>
        <dbReference type="ARBA" id="ARBA00004496"/>
    </source>
</evidence>
<dbReference type="InterPro" id="IPR020449">
    <property type="entry name" value="Tscrpt_reg_AraC-type_HTH"/>
</dbReference>
<dbReference type="SUPFAM" id="SSF46689">
    <property type="entry name" value="Homeodomain-like"/>
    <property type="match status" value="2"/>
</dbReference>
<protein>
    <recommendedName>
        <fullName evidence="2">Stage 0 sporulation protein A homolog</fullName>
    </recommendedName>
</protein>
<keyword evidence="3" id="KW-0963">Cytoplasm</keyword>